<dbReference type="PANTHER" id="PTHR48042">
    <property type="entry name" value="ABC TRANSPORTER G FAMILY MEMBER 11"/>
    <property type="match status" value="1"/>
</dbReference>
<dbReference type="InterPro" id="IPR043926">
    <property type="entry name" value="ABCG_dom"/>
</dbReference>
<proteinExistence type="inferred from homology"/>
<feature type="transmembrane region" description="Helical" evidence="10">
    <location>
        <begin position="668"/>
        <end position="692"/>
    </location>
</feature>
<reference evidence="12 13" key="1">
    <citation type="journal article" date="2015" name="Genome Biol. Evol.">
        <title>Phylogenomic analyses indicate that early fungi evolved digesting cell walls of algal ancestors of land plants.</title>
        <authorList>
            <person name="Chang Y."/>
            <person name="Wang S."/>
            <person name="Sekimoto S."/>
            <person name="Aerts A.L."/>
            <person name="Choi C."/>
            <person name="Clum A."/>
            <person name="LaButti K.M."/>
            <person name="Lindquist E.A."/>
            <person name="Yee Ngan C."/>
            <person name="Ohm R.A."/>
            <person name="Salamov A.A."/>
            <person name="Grigoriev I.V."/>
            <person name="Spatafora J.W."/>
            <person name="Berbee M.L."/>
        </authorList>
    </citation>
    <scope>NUCLEOTIDE SEQUENCE [LARGE SCALE GENOMIC DNA]</scope>
    <source>
        <strain evidence="12 13">JEL478</strain>
    </source>
</reference>
<evidence type="ECO:0000256" key="3">
    <source>
        <dbReference type="ARBA" id="ARBA00022448"/>
    </source>
</evidence>
<dbReference type="InterPro" id="IPR017871">
    <property type="entry name" value="ABC_transporter-like_CS"/>
</dbReference>
<evidence type="ECO:0000256" key="4">
    <source>
        <dbReference type="ARBA" id="ARBA00022692"/>
    </source>
</evidence>
<feature type="transmembrane region" description="Helical" evidence="10">
    <location>
        <begin position="506"/>
        <end position="531"/>
    </location>
</feature>
<evidence type="ECO:0000256" key="1">
    <source>
        <dbReference type="ARBA" id="ARBA00004141"/>
    </source>
</evidence>
<dbReference type="AlphaFoldDB" id="A0A139AM30"/>
<dbReference type="PROSITE" id="PS00211">
    <property type="entry name" value="ABC_TRANSPORTER_1"/>
    <property type="match status" value="1"/>
</dbReference>
<evidence type="ECO:0000256" key="7">
    <source>
        <dbReference type="ARBA" id="ARBA00022989"/>
    </source>
</evidence>
<dbReference type="Proteomes" id="UP000070544">
    <property type="component" value="Unassembled WGS sequence"/>
</dbReference>
<evidence type="ECO:0000256" key="9">
    <source>
        <dbReference type="SAM" id="MobiDB-lite"/>
    </source>
</evidence>
<organism evidence="12 13">
    <name type="scientific">Gonapodya prolifera (strain JEL478)</name>
    <name type="common">Monoblepharis prolifera</name>
    <dbReference type="NCBI Taxonomy" id="1344416"/>
    <lineage>
        <taxon>Eukaryota</taxon>
        <taxon>Fungi</taxon>
        <taxon>Fungi incertae sedis</taxon>
        <taxon>Chytridiomycota</taxon>
        <taxon>Chytridiomycota incertae sedis</taxon>
        <taxon>Monoblepharidomycetes</taxon>
        <taxon>Monoblepharidales</taxon>
        <taxon>Gonapodyaceae</taxon>
        <taxon>Gonapodya</taxon>
    </lineage>
</organism>
<dbReference type="Pfam" id="PF00005">
    <property type="entry name" value="ABC_tran"/>
    <property type="match status" value="1"/>
</dbReference>
<feature type="region of interest" description="Disordered" evidence="9">
    <location>
        <begin position="1"/>
        <end position="73"/>
    </location>
</feature>
<name>A0A139AM30_GONPJ</name>
<keyword evidence="8 10" id="KW-0472">Membrane</keyword>
<evidence type="ECO:0000313" key="13">
    <source>
        <dbReference type="Proteomes" id="UP000070544"/>
    </source>
</evidence>
<dbReference type="InterPro" id="IPR027417">
    <property type="entry name" value="P-loop_NTPase"/>
</dbReference>
<accession>A0A139AM30</accession>
<dbReference type="GO" id="GO:0005524">
    <property type="term" value="F:ATP binding"/>
    <property type="evidence" value="ECO:0007669"/>
    <property type="project" value="UniProtKB-KW"/>
</dbReference>
<feature type="transmembrane region" description="Helical" evidence="10">
    <location>
        <begin position="429"/>
        <end position="453"/>
    </location>
</feature>
<dbReference type="InterPro" id="IPR003439">
    <property type="entry name" value="ABC_transporter-like_ATP-bd"/>
</dbReference>
<gene>
    <name evidence="12" type="ORF">M427DRAFT_121917</name>
</gene>
<sequence length="696" mass="76847">MQRHSPLPPQGEPCLGVSPAGNFPHPNSSTSILAGPFPIENAVTGPLQEYPRVHPNGSESTFSTTPPHAEKVPSTVNSTVADSAGNGAYIVKMEEIRNKSEHTNHLTWENLQCTTPKGKVLLDGVSGYVKSGEMLAVMGPSGAGKSTFLDILANRTSLPHEGRIRVNGTTDFKMKDLSSYCEQDDALLGTLTVKETFFYAAKLSLPASLTNSELTKLVDETIQQLGLQKVSDNLIGNPIQRGISGGQKRRVTIGSALLTHPVILYLDEPTSGLDASTTLNLVKMLRELALSRNIIIVATIHQPSYETFSLFDRLLLLAEGKTVYFGTTANAFPFCEELGRPVPPHSNPADFMLELVNPVYFRSDNDDSAAQLAKHWAASPRHAGVANEIAVIANDTSGDEIARKGPTGSSFFKTYVLILRAILNYRRSFIAYGVRLGMYLGMGMMMALIWINLGNEQEKINDRISVHFFSVAFLGFMSVAGIPSFLEERSVYLRETHSGLYGPGAYTVANSLVTIPFLFLCALVFAILSYWSIGLHPGADHFFQFLIYLFLGIYAAESQSVLVAAAVPIFVAALALASFANGFWMCVQGYFIRNLPAFWKKSFHYMDFQMYSFQLLMNNDLRDTVWNCPKNPNGACQCFYYNPVQDKGVCQFTGDDALKSLEIYDINYTAWICILLVISLVFRLALYGVLWWKARR</sequence>
<feature type="transmembrane region" description="Helical" evidence="10">
    <location>
        <begin position="538"/>
        <end position="556"/>
    </location>
</feature>
<comment type="similarity">
    <text evidence="2">Belongs to the ABC transporter superfamily. ABCG family. Eye pigment precursor importer (TC 3.A.1.204) subfamily.</text>
</comment>
<keyword evidence="12" id="KW-0378">Hydrolase</keyword>
<dbReference type="InterPro" id="IPR013525">
    <property type="entry name" value="ABC2_TM"/>
</dbReference>
<dbReference type="OMA" id="FWYYTFY"/>
<dbReference type="InterPro" id="IPR052215">
    <property type="entry name" value="Plant_ABCG"/>
</dbReference>
<evidence type="ECO:0000259" key="11">
    <source>
        <dbReference type="PROSITE" id="PS50893"/>
    </source>
</evidence>
<feature type="compositionally biased region" description="Pro residues" evidence="9">
    <location>
        <begin position="1"/>
        <end position="11"/>
    </location>
</feature>
<dbReference type="GO" id="GO:0016887">
    <property type="term" value="F:ATP hydrolysis activity"/>
    <property type="evidence" value="ECO:0007669"/>
    <property type="project" value="InterPro"/>
</dbReference>
<dbReference type="InterPro" id="IPR003593">
    <property type="entry name" value="AAA+_ATPase"/>
</dbReference>
<dbReference type="Pfam" id="PF01061">
    <property type="entry name" value="ABC2_membrane"/>
    <property type="match status" value="1"/>
</dbReference>
<keyword evidence="5" id="KW-0547">Nucleotide-binding</keyword>
<dbReference type="OrthoDB" id="66620at2759"/>
<evidence type="ECO:0000256" key="6">
    <source>
        <dbReference type="ARBA" id="ARBA00022840"/>
    </source>
</evidence>
<feature type="transmembrane region" description="Helical" evidence="10">
    <location>
        <begin position="562"/>
        <end position="584"/>
    </location>
</feature>
<feature type="compositionally biased region" description="Polar residues" evidence="9">
    <location>
        <begin position="57"/>
        <end position="66"/>
    </location>
</feature>
<dbReference type="Gene3D" id="3.40.50.300">
    <property type="entry name" value="P-loop containing nucleotide triphosphate hydrolases"/>
    <property type="match status" value="1"/>
</dbReference>
<feature type="domain" description="ABC transporter" evidence="11">
    <location>
        <begin position="106"/>
        <end position="344"/>
    </location>
</feature>
<evidence type="ECO:0000256" key="8">
    <source>
        <dbReference type="ARBA" id="ARBA00023136"/>
    </source>
</evidence>
<keyword evidence="3" id="KW-0813">Transport</keyword>
<keyword evidence="13" id="KW-1185">Reference proteome</keyword>
<dbReference type="STRING" id="1344416.A0A139AM30"/>
<dbReference type="CDD" id="cd03213">
    <property type="entry name" value="ABCG_EPDR"/>
    <property type="match status" value="1"/>
</dbReference>
<keyword evidence="7 10" id="KW-1133">Transmembrane helix</keyword>
<dbReference type="Pfam" id="PF19055">
    <property type="entry name" value="ABC2_membrane_7"/>
    <property type="match status" value="1"/>
</dbReference>
<dbReference type="PANTHER" id="PTHR48042:SF11">
    <property type="entry name" value="ABC TRANSPORTER G FAMILY MEMBER 11"/>
    <property type="match status" value="1"/>
</dbReference>
<keyword evidence="4 10" id="KW-0812">Transmembrane</keyword>
<evidence type="ECO:0000256" key="10">
    <source>
        <dbReference type="SAM" id="Phobius"/>
    </source>
</evidence>
<evidence type="ECO:0000256" key="2">
    <source>
        <dbReference type="ARBA" id="ARBA00005814"/>
    </source>
</evidence>
<dbReference type="SMART" id="SM00382">
    <property type="entry name" value="AAA"/>
    <property type="match status" value="1"/>
</dbReference>
<evidence type="ECO:0000256" key="5">
    <source>
        <dbReference type="ARBA" id="ARBA00022741"/>
    </source>
</evidence>
<dbReference type="GO" id="GO:0016020">
    <property type="term" value="C:membrane"/>
    <property type="evidence" value="ECO:0007669"/>
    <property type="project" value="UniProtKB-SubCell"/>
</dbReference>
<dbReference type="GO" id="GO:0140359">
    <property type="term" value="F:ABC-type transporter activity"/>
    <property type="evidence" value="ECO:0007669"/>
    <property type="project" value="InterPro"/>
</dbReference>
<protein>
    <submittedName>
        <fullName evidence="12">p-loop containing nucleoside triphosphate hydrolase protein</fullName>
    </submittedName>
</protein>
<dbReference type="EMBL" id="KQ965746">
    <property type="protein sequence ID" value="KXS17515.1"/>
    <property type="molecule type" value="Genomic_DNA"/>
</dbReference>
<comment type="subcellular location">
    <subcellularLocation>
        <location evidence="1">Membrane</location>
        <topology evidence="1">Multi-pass membrane protein</topology>
    </subcellularLocation>
</comment>
<dbReference type="SUPFAM" id="SSF52540">
    <property type="entry name" value="P-loop containing nucleoside triphosphate hydrolases"/>
    <property type="match status" value="1"/>
</dbReference>
<feature type="transmembrane region" description="Helical" evidence="10">
    <location>
        <begin position="465"/>
        <end position="486"/>
    </location>
</feature>
<dbReference type="PROSITE" id="PS50893">
    <property type="entry name" value="ABC_TRANSPORTER_2"/>
    <property type="match status" value="1"/>
</dbReference>
<keyword evidence="6" id="KW-0067">ATP-binding</keyword>
<evidence type="ECO:0000313" key="12">
    <source>
        <dbReference type="EMBL" id="KXS17515.1"/>
    </source>
</evidence>